<dbReference type="PANTHER" id="PTHR33177">
    <property type="entry name" value="PUTATIVE-RELATED"/>
    <property type="match status" value="1"/>
</dbReference>
<evidence type="ECO:0000259" key="2">
    <source>
        <dbReference type="Pfam" id="PF24747"/>
    </source>
</evidence>
<keyword evidence="4" id="KW-1185">Reference proteome</keyword>
<reference evidence="3 4" key="1">
    <citation type="submission" date="2018-09" db="EMBL/GenBank/DDBJ databases">
        <title>A high-quality reference genome of wild soybean provides a powerful tool to mine soybean genomes.</title>
        <authorList>
            <person name="Xie M."/>
            <person name="Chung C.Y.L."/>
            <person name="Li M.-W."/>
            <person name="Wong F.-L."/>
            <person name="Chan T.-F."/>
            <person name="Lam H.-M."/>
        </authorList>
    </citation>
    <scope>NUCLEOTIDE SEQUENCE [LARGE SCALE GENOMIC DNA]</scope>
    <source>
        <strain evidence="4">cv. W05</strain>
        <tissue evidence="3">Hypocotyl of etiolated seedlings</tissue>
    </source>
</reference>
<dbReference type="Proteomes" id="UP000289340">
    <property type="component" value="Chromosome 10"/>
</dbReference>
<evidence type="ECO:0000313" key="4">
    <source>
        <dbReference type="Proteomes" id="UP000289340"/>
    </source>
</evidence>
<comment type="caution">
    <text evidence="3">The sequence shown here is derived from an EMBL/GenBank/DDBJ whole genome shotgun (WGS) entry which is preliminary data.</text>
</comment>
<feature type="domain" description="GIR1-like zinc ribbon" evidence="2">
    <location>
        <begin position="76"/>
        <end position="94"/>
    </location>
</feature>
<accession>A0A445IJG8</accession>
<dbReference type="Pfam" id="PF24747">
    <property type="entry name" value="Zn-ribbon_GIR1"/>
    <property type="match status" value="1"/>
</dbReference>
<dbReference type="AlphaFoldDB" id="A0A445IJG8"/>
<evidence type="ECO:0000313" key="3">
    <source>
        <dbReference type="EMBL" id="RZB86199.1"/>
    </source>
</evidence>
<dbReference type="EMBL" id="QZWG01000010">
    <property type="protein sequence ID" value="RZB86199.1"/>
    <property type="molecule type" value="Genomic_DNA"/>
</dbReference>
<proteinExistence type="predicted"/>
<gene>
    <name evidence="3" type="ORF">D0Y65_026314</name>
</gene>
<dbReference type="InterPro" id="IPR056440">
    <property type="entry name" value="Zn-ribbon_GIR1"/>
</dbReference>
<feature type="compositionally biased region" description="Low complexity" evidence="1">
    <location>
        <begin position="47"/>
        <end position="63"/>
    </location>
</feature>
<protein>
    <recommendedName>
        <fullName evidence="2">GIR1-like zinc ribbon domain-containing protein</fullName>
    </recommendedName>
</protein>
<sequence length="269" mass="29027">MSDKKRSTSNHGLNMNIPPPRVANHIPDSPTRLPIAPPTSPSSSCVSNELSQDDNSSSSSNKINNCGCTQSPEDISMVLVGCSRCLMYMMVNEDVDCGSGGCNIDDNCGFGEDGSRCIGGDRGSSVGAYDCEPYFSPALFFSVEASSSSQLFFPAALLLRKCSSSSSQVVFFFFATARVLLHRKLFFFFPILKCLFLQPNHDCCSPSKDVLCALLFSIKGSENGFVSPSSLPITRSSFSIRPHSIGILPVSRSKEIPLILPKQSFACSK</sequence>
<organism evidence="3 4">
    <name type="scientific">Glycine soja</name>
    <name type="common">Wild soybean</name>
    <dbReference type="NCBI Taxonomy" id="3848"/>
    <lineage>
        <taxon>Eukaryota</taxon>
        <taxon>Viridiplantae</taxon>
        <taxon>Streptophyta</taxon>
        <taxon>Embryophyta</taxon>
        <taxon>Tracheophyta</taxon>
        <taxon>Spermatophyta</taxon>
        <taxon>Magnoliopsida</taxon>
        <taxon>eudicotyledons</taxon>
        <taxon>Gunneridae</taxon>
        <taxon>Pentapetalae</taxon>
        <taxon>rosids</taxon>
        <taxon>fabids</taxon>
        <taxon>Fabales</taxon>
        <taxon>Fabaceae</taxon>
        <taxon>Papilionoideae</taxon>
        <taxon>50 kb inversion clade</taxon>
        <taxon>NPAAA clade</taxon>
        <taxon>indigoferoid/millettioid clade</taxon>
        <taxon>Phaseoleae</taxon>
        <taxon>Glycine</taxon>
        <taxon>Glycine subgen. Soja</taxon>
    </lineage>
</organism>
<evidence type="ECO:0000256" key="1">
    <source>
        <dbReference type="SAM" id="MobiDB-lite"/>
    </source>
</evidence>
<feature type="region of interest" description="Disordered" evidence="1">
    <location>
        <begin position="1"/>
        <end position="63"/>
    </location>
</feature>
<dbReference type="InterPro" id="IPR055281">
    <property type="entry name" value="GIR1-2/SIED1"/>
</dbReference>
<name>A0A445IJG8_GLYSO</name>
<dbReference type="PANTHER" id="PTHR33177:SF74">
    <property type="entry name" value="PROTEIN GL2-INTERACTING REPRESSOR 1"/>
    <property type="match status" value="1"/>
</dbReference>